<name>A0A518JW95_9BACT</name>
<gene>
    <name evidence="2" type="ORF">Poly24_35320</name>
</gene>
<dbReference type="PANTHER" id="PTHR34322">
    <property type="entry name" value="TRANSPOSASE, Y1_TNP DOMAIN-CONTAINING"/>
    <property type="match status" value="1"/>
</dbReference>
<dbReference type="KEGG" id="rcf:Poly24_35320"/>
<keyword evidence="3" id="KW-1185">Reference proteome</keyword>
<dbReference type="PANTHER" id="PTHR34322:SF2">
    <property type="entry name" value="TRANSPOSASE IS200-LIKE DOMAIN-CONTAINING PROTEIN"/>
    <property type="match status" value="1"/>
</dbReference>
<dbReference type="Gene3D" id="3.30.70.1290">
    <property type="entry name" value="Transposase IS200-like"/>
    <property type="match status" value="1"/>
</dbReference>
<dbReference type="InterPro" id="IPR002686">
    <property type="entry name" value="Transposase_17"/>
</dbReference>
<accession>A0A518JW95</accession>
<dbReference type="SMART" id="SM01321">
    <property type="entry name" value="Y1_Tnp"/>
    <property type="match status" value="1"/>
</dbReference>
<dbReference type="GO" id="GO:0006313">
    <property type="term" value="P:DNA transposition"/>
    <property type="evidence" value="ECO:0007669"/>
    <property type="project" value="InterPro"/>
</dbReference>
<proteinExistence type="predicted"/>
<dbReference type="EMBL" id="CP036348">
    <property type="protein sequence ID" value="QDV69815.1"/>
    <property type="molecule type" value="Genomic_DNA"/>
</dbReference>
<dbReference type="SUPFAM" id="SSF143422">
    <property type="entry name" value="Transposase IS200-like"/>
    <property type="match status" value="1"/>
</dbReference>
<protein>
    <recommendedName>
        <fullName evidence="1">Transposase IS200-like domain-containing protein</fullName>
    </recommendedName>
</protein>
<organism evidence="2 3">
    <name type="scientific">Rosistilla carotiformis</name>
    <dbReference type="NCBI Taxonomy" id="2528017"/>
    <lineage>
        <taxon>Bacteria</taxon>
        <taxon>Pseudomonadati</taxon>
        <taxon>Planctomycetota</taxon>
        <taxon>Planctomycetia</taxon>
        <taxon>Pirellulales</taxon>
        <taxon>Pirellulaceae</taxon>
        <taxon>Rosistilla</taxon>
    </lineage>
</organism>
<dbReference type="InterPro" id="IPR036515">
    <property type="entry name" value="Transposase_17_sf"/>
</dbReference>
<evidence type="ECO:0000313" key="2">
    <source>
        <dbReference type="EMBL" id="QDV69815.1"/>
    </source>
</evidence>
<dbReference type="RefSeq" id="WP_231753189.1">
    <property type="nucleotide sequence ID" value="NZ_CP036348.1"/>
</dbReference>
<dbReference type="GO" id="GO:0004803">
    <property type="term" value="F:transposase activity"/>
    <property type="evidence" value="ECO:0007669"/>
    <property type="project" value="InterPro"/>
</dbReference>
<dbReference type="AlphaFoldDB" id="A0A518JW95"/>
<dbReference type="Proteomes" id="UP000315082">
    <property type="component" value="Chromosome"/>
</dbReference>
<evidence type="ECO:0000313" key="3">
    <source>
        <dbReference type="Proteomes" id="UP000315082"/>
    </source>
</evidence>
<evidence type="ECO:0000259" key="1">
    <source>
        <dbReference type="SMART" id="SM01321"/>
    </source>
</evidence>
<dbReference type="GO" id="GO:0003677">
    <property type="term" value="F:DNA binding"/>
    <property type="evidence" value="ECO:0007669"/>
    <property type="project" value="InterPro"/>
</dbReference>
<sequence length="361" mass="41239">MARQARREVIDPEQVQIVHCIERCVRRAFLCGEDPYTGRSFQHRRGWIRERLEFLASCFAIDCLTFSIMSNHLHLVLRSRPDVVAAWSDEEVARRWLRLFPIRHSRNDDGTLAEPSGAEIATIVNNEQVLAQRRRRLSDISWWMRCTAENIARRSNAEDDVSGHFWEGRFKAQVILDEASLMACAAYVDLNPIRATIAQTLESSEYTGAKERIDDITCASEQNRQHVHDWERSRIPHNSGWMSPVEINERDDPIGADIDSSHRRSSCKGFLSISLSKYLALLDWTGRQLRDDKRGSIPAELAPILTRIGLDAPAWCDLVKRFGRLFKRAAGTSQSLCQEAARRRQAWMQAPQNPLVGPAPP</sequence>
<reference evidence="2 3" key="1">
    <citation type="submission" date="2019-02" db="EMBL/GenBank/DDBJ databases">
        <title>Deep-cultivation of Planctomycetes and their phenomic and genomic characterization uncovers novel biology.</title>
        <authorList>
            <person name="Wiegand S."/>
            <person name="Jogler M."/>
            <person name="Boedeker C."/>
            <person name="Pinto D."/>
            <person name="Vollmers J."/>
            <person name="Rivas-Marin E."/>
            <person name="Kohn T."/>
            <person name="Peeters S.H."/>
            <person name="Heuer A."/>
            <person name="Rast P."/>
            <person name="Oberbeckmann S."/>
            <person name="Bunk B."/>
            <person name="Jeske O."/>
            <person name="Meyerdierks A."/>
            <person name="Storesund J.E."/>
            <person name="Kallscheuer N."/>
            <person name="Luecker S."/>
            <person name="Lage O.M."/>
            <person name="Pohl T."/>
            <person name="Merkel B.J."/>
            <person name="Hornburger P."/>
            <person name="Mueller R.-W."/>
            <person name="Bruemmer F."/>
            <person name="Labrenz M."/>
            <person name="Spormann A.M."/>
            <person name="Op den Camp H."/>
            <person name="Overmann J."/>
            <person name="Amann R."/>
            <person name="Jetten M.S.M."/>
            <person name="Mascher T."/>
            <person name="Medema M.H."/>
            <person name="Devos D.P."/>
            <person name="Kaster A.-K."/>
            <person name="Ovreas L."/>
            <person name="Rohde M."/>
            <person name="Galperin M.Y."/>
            <person name="Jogler C."/>
        </authorList>
    </citation>
    <scope>NUCLEOTIDE SEQUENCE [LARGE SCALE GENOMIC DNA]</scope>
    <source>
        <strain evidence="2 3">Poly24</strain>
    </source>
</reference>
<feature type="domain" description="Transposase IS200-like" evidence="1">
    <location>
        <begin position="13"/>
        <end position="191"/>
    </location>
</feature>